<dbReference type="InterPro" id="IPR036005">
    <property type="entry name" value="Creatinase/aminopeptidase-like"/>
</dbReference>
<dbReference type="InterPro" id="IPR000994">
    <property type="entry name" value="Pept_M24"/>
</dbReference>
<organism evidence="2">
    <name type="scientific">marine metagenome</name>
    <dbReference type="NCBI Taxonomy" id="408172"/>
    <lineage>
        <taxon>unclassified sequences</taxon>
        <taxon>metagenomes</taxon>
        <taxon>ecological metagenomes</taxon>
    </lineage>
</organism>
<dbReference type="Gene3D" id="3.90.230.10">
    <property type="entry name" value="Creatinase/methionine aminopeptidase superfamily"/>
    <property type="match status" value="1"/>
</dbReference>
<feature type="domain" description="Peptidase M24" evidence="1">
    <location>
        <begin position="198"/>
        <end position="405"/>
    </location>
</feature>
<dbReference type="SUPFAM" id="SSF55920">
    <property type="entry name" value="Creatinase/aminopeptidase"/>
    <property type="match status" value="1"/>
</dbReference>
<proteinExistence type="predicted"/>
<protein>
    <recommendedName>
        <fullName evidence="1">Peptidase M24 domain-containing protein</fullName>
    </recommendedName>
</protein>
<evidence type="ECO:0000259" key="1">
    <source>
        <dbReference type="Pfam" id="PF00557"/>
    </source>
</evidence>
<accession>A0A381Q8E5</accession>
<sequence length="439" mass="50013">MRRVFLTIYMVMLAWIPLSADDLLHERVLTHREQAPLIRSRIQTRFDVILPNLMRQAGIDMWIIVSREYNDDPVFRSMAPLTTYSSRRRTILVFFDRGNELGIERISIGRFDYDGLFSPTNHENENQWTGLADAVRLRNPKVIGVNTSSAWNHADGLSGQQERELLKALGPTYSARVRSAEMLAVGWLETKLPEETEQYRHVMNIAHEIIAEAFSNKVIVPNVTTTEDVVWWMRQRVANLGLGQWFHPSVSIQRRANSSPVSDEDNALVIQYGDLLHCDFGLIYLGFSTDTQHNAYVLRPLETMPPQGILDGLKAGNKLQDITMQYAQLGVSGNEALLQALAHAKRDNLVPSIYCHAIGYHGHAAGPPIGMWDHQQGVPVRGDYTFQSNTWHSIELNVRHSVPEWDGQQVRFALEEDAALLEDGWRWIAGRQTELYLIH</sequence>
<reference evidence="2" key="1">
    <citation type="submission" date="2018-05" db="EMBL/GenBank/DDBJ databases">
        <authorList>
            <person name="Lanie J.A."/>
            <person name="Ng W.-L."/>
            <person name="Kazmierczak K.M."/>
            <person name="Andrzejewski T.M."/>
            <person name="Davidsen T.M."/>
            <person name="Wayne K.J."/>
            <person name="Tettelin H."/>
            <person name="Glass J.I."/>
            <person name="Rusch D."/>
            <person name="Podicherti R."/>
            <person name="Tsui H.-C.T."/>
            <person name="Winkler M.E."/>
        </authorList>
    </citation>
    <scope>NUCLEOTIDE SEQUENCE</scope>
</reference>
<gene>
    <name evidence="2" type="ORF">METZ01_LOCUS28455</name>
</gene>
<name>A0A381Q8E5_9ZZZZ</name>
<dbReference type="EMBL" id="UINC01001251">
    <property type="protein sequence ID" value="SUZ75601.1"/>
    <property type="molecule type" value="Genomic_DNA"/>
</dbReference>
<dbReference type="AlphaFoldDB" id="A0A381Q8E5"/>
<dbReference type="Pfam" id="PF00557">
    <property type="entry name" value="Peptidase_M24"/>
    <property type="match status" value="1"/>
</dbReference>
<evidence type="ECO:0000313" key="2">
    <source>
        <dbReference type="EMBL" id="SUZ75601.1"/>
    </source>
</evidence>